<geneLocation type="chloroplast" evidence="2"/>
<keyword evidence="2" id="KW-0934">Plastid</keyword>
<dbReference type="AlphaFoldDB" id="A0AA51NFM2"/>
<reference evidence="2" key="1">
    <citation type="journal article" date="2023" name="J. Phycol.">
        <title>Gene-rich plastid genomes of two parasitic red algal species, Laurencia australis and L. verruciformis (Rhodomelaceae, Ceramiales), and a taxonomic revision of Janczewskia.</title>
        <authorList>
            <person name="Preuss M."/>
            <person name="Diaz-Tapia P."/>
            <person name="Verbruggen H."/>
            <person name="Zuccarello G.C."/>
        </authorList>
    </citation>
    <scope>NUCLEOTIDE SEQUENCE</scope>
    <source>
        <strain evidence="2">B2P</strain>
    </source>
</reference>
<keyword evidence="1" id="KW-0812">Transmembrane</keyword>
<gene>
    <name evidence="2" type="primary">orf257</name>
</gene>
<sequence>MIFVYFIVHSIYIALLFNRMFIKFEYYFFIYLKFYALI</sequence>
<evidence type="ECO:0000313" key="2">
    <source>
        <dbReference type="EMBL" id="WMP12118.1"/>
    </source>
</evidence>
<protein>
    <submittedName>
        <fullName evidence="2">Uncharacterized protein</fullName>
    </submittedName>
</protein>
<name>A0AA51NFM2_9FLOR</name>
<dbReference type="EMBL" id="OQ908869">
    <property type="protein sequence ID" value="WMP12118.1"/>
    <property type="molecule type" value="Genomic_DNA"/>
</dbReference>
<keyword evidence="1" id="KW-1133">Transmembrane helix</keyword>
<organism evidence="2">
    <name type="scientific">Laurencia australis</name>
    <dbReference type="NCBI Taxonomy" id="3073067"/>
    <lineage>
        <taxon>Eukaryota</taxon>
        <taxon>Rhodophyta</taxon>
        <taxon>Florideophyceae</taxon>
        <taxon>Rhodymeniophycidae</taxon>
        <taxon>Ceramiales</taxon>
        <taxon>Rhodomelaceae</taxon>
        <taxon>Laurencieae</taxon>
        <taxon>Laurencia</taxon>
    </lineage>
</organism>
<feature type="transmembrane region" description="Helical" evidence="1">
    <location>
        <begin position="6"/>
        <end position="22"/>
    </location>
</feature>
<evidence type="ECO:0000256" key="1">
    <source>
        <dbReference type="SAM" id="Phobius"/>
    </source>
</evidence>
<accession>A0AA51NFM2</accession>
<keyword evidence="1" id="KW-0472">Membrane</keyword>
<keyword evidence="2" id="KW-0150">Chloroplast</keyword>
<proteinExistence type="predicted"/>